<dbReference type="AlphaFoldDB" id="A0A507CIQ8"/>
<dbReference type="Proteomes" id="UP000320475">
    <property type="component" value="Unassembled WGS sequence"/>
</dbReference>
<dbReference type="Proteomes" id="UP000317494">
    <property type="component" value="Unassembled WGS sequence"/>
</dbReference>
<dbReference type="OrthoDB" id="5971719at2759"/>
<dbReference type="VEuPathDB" id="FungiDB:SeMB42_g06319"/>
<gene>
    <name evidence="2" type="ORF">SeLEV6574_g02867</name>
    <name evidence="1" type="ORF">SeMB42_g06319</name>
</gene>
<comment type="caution">
    <text evidence="1">The sequence shown here is derived from an EMBL/GenBank/DDBJ whole genome shotgun (WGS) entry which is preliminary data.</text>
</comment>
<dbReference type="STRING" id="286115.A0A507CIQ8"/>
<dbReference type="EMBL" id="QEAN01000348">
    <property type="protein sequence ID" value="TPX39572.1"/>
    <property type="molecule type" value="Genomic_DNA"/>
</dbReference>
<reference evidence="3 4" key="1">
    <citation type="journal article" date="2019" name="Sci. Rep.">
        <title>Comparative genomics of chytrid fungi reveal insights into the obligate biotrophic and pathogenic lifestyle of Synchytrium endobioticum.</title>
        <authorList>
            <person name="van de Vossenberg B.T.L.H."/>
            <person name="Warris S."/>
            <person name="Nguyen H.D.T."/>
            <person name="van Gent-Pelzer M.P.E."/>
            <person name="Joly D.L."/>
            <person name="van de Geest H.C."/>
            <person name="Bonants P.J.M."/>
            <person name="Smith D.S."/>
            <person name="Levesque C.A."/>
            <person name="van der Lee T.A.J."/>
        </authorList>
    </citation>
    <scope>NUCLEOTIDE SEQUENCE [LARGE SCALE GENOMIC DNA]</scope>
    <source>
        <strain evidence="2 4">LEV6574</strain>
        <strain evidence="1 3">MB42</strain>
    </source>
</reference>
<sequence>MTSEACKSNVVVPKDLDTSPHATADWETDPNWVNDVSEKNQRWGSKSNGVLSKSDKADLVDIADLRKKAVQAHQDTSLKEWLEKKGTGVKESYGVKLYDKK</sequence>
<proteinExistence type="predicted"/>
<dbReference type="EMBL" id="QEAM01000086">
    <property type="protein sequence ID" value="TPX47070.1"/>
    <property type="molecule type" value="Genomic_DNA"/>
</dbReference>
<name>A0A507CIQ8_9FUNG</name>
<protein>
    <submittedName>
        <fullName evidence="1">Uncharacterized protein</fullName>
    </submittedName>
</protein>
<evidence type="ECO:0000313" key="2">
    <source>
        <dbReference type="EMBL" id="TPX47070.1"/>
    </source>
</evidence>
<evidence type="ECO:0000313" key="3">
    <source>
        <dbReference type="Proteomes" id="UP000317494"/>
    </source>
</evidence>
<evidence type="ECO:0000313" key="1">
    <source>
        <dbReference type="EMBL" id="TPX39572.1"/>
    </source>
</evidence>
<evidence type="ECO:0000313" key="4">
    <source>
        <dbReference type="Proteomes" id="UP000320475"/>
    </source>
</evidence>
<organism evidence="1 3">
    <name type="scientific">Synchytrium endobioticum</name>
    <dbReference type="NCBI Taxonomy" id="286115"/>
    <lineage>
        <taxon>Eukaryota</taxon>
        <taxon>Fungi</taxon>
        <taxon>Fungi incertae sedis</taxon>
        <taxon>Chytridiomycota</taxon>
        <taxon>Chytridiomycota incertae sedis</taxon>
        <taxon>Chytridiomycetes</taxon>
        <taxon>Synchytriales</taxon>
        <taxon>Synchytriaceae</taxon>
        <taxon>Synchytrium</taxon>
    </lineage>
</organism>
<keyword evidence="3" id="KW-1185">Reference proteome</keyword>
<accession>A0A507CIQ8</accession>